<accession>A0AA46TW34</accession>
<feature type="transmembrane region" description="Helical" evidence="1">
    <location>
        <begin position="111"/>
        <end position="132"/>
    </location>
</feature>
<dbReference type="RefSeq" id="WP_264308396.1">
    <property type="nucleotide sequence ID" value="NZ_CP109635.1"/>
</dbReference>
<feature type="transmembrane region" description="Helical" evidence="1">
    <location>
        <begin position="86"/>
        <end position="105"/>
    </location>
</feature>
<dbReference type="AlphaFoldDB" id="A0AA46TW34"/>
<feature type="transmembrane region" description="Helical" evidence="1">
    <location>
        <begin position="12"/>
        <end position="38"/>
    </location>
</feature>
<gene>
    <name evidence="2" type="ORF">OF801_01750</name>
</gene>
<protein>
    <submittedName>
        <fullName evidence="2">Uncharacterized protein</fullName>
    </submittedName>
</protein>
<proteinExistence type="predicted"/>
<keyword evidence="1" id="KW-0472">Membrane</keyword>
<evidence type="ECO:0000313" key="2">
    <source>
        <dbReference type="EMBL" id="UYT10689.1"/>
    </source>
</evidence>
<reference evidence="2" key="1">
    <citation type="submission" date="2022-10" db="EMBL/GenBank/DDBJ databases">
        <title>Genome assembly of Lactococcus garvieae isolates from cricket gut.</title>
        <authorList>
            <person name="Luecke A.R."/>
            <person name="Brown A.M.V."/>
            <person name="Wakeman C.A."/>
        </authorList>
    </citation>
    <scope>NUCLEOTIDE SEQUENCE</scope>
    <source>
        <strain evidence="2">Alexii-11_2</strain>
    </source>
</reference>
<feature type="transmembrane region" description="Helical" evidence="1">
    <location>
        <begin position="44"/>
        <end position="74"/>
    </location>
</feature>
<evidence type="ECO:0000256" key="1">
    <source>
        <dbReference type="SAM" id="Phobius"/>
    </source>
</evidence>
<keyword evidence="1" id="KW-1133">Transmembrane helix</keyword>
<evidence type="ECO:0000313" key="3">
    <source>
        <dbReference type="Proteomes" id="UP001164042"/>
    </source>
</evidence>
<dbReference type="Proteomes" id="UP001164042">
    <property type="component" value="Chromosome"/>
</dbReference>
<sequence>MKSNKLVKTTGIIGIIFGVLSIILLLAYFTTAIGFLNIDLPVYFVMYTLLFIALIYTLLQISLIVLGIVTLKYYKETKLKTRTPDYFLISSGIIGLLFLLLIFSLPIFIQMFLALILFIANILSIISGFLYLSISKNNPNS</sequence>
<dbReference type="EMBL" id="CP109635">
    <property type="protein sequence ID" value="UYT10689.1"/>
    <property type="molecule type" value="Genomic_DNA"/>
</dbReference>
<organism evidence="2 3">
    <name type="scientific">Lactococcus garvieae</name>
    <dbReference type="NCBI Taxonomy" id="1363"/>
    <lineage>
        <taxon>Bacteria</taxon>
        <taxon>Bacillati</taxon>
        <taxon>Bacillota</taxon>
        <taxon>Bacilli</taxon>
        <taxon>Lactobacillales</taxon>
        <taxon>Streptococcaceae</taxon>
        <taxon>Lactococcus</taxon>
    </lineage>
</organism>
<keyword evidence="1" id="KW-0812">Transmembrane</keyword>
<name>A0AA46TW34_9LACT</name>